<accession>A0A1A5JMY1</accession>
<keyword evidence="2" id="KW-0472">Membrane</keyword>
<comment type="caution">
    <text evidence="3">The sequence shown here is derived from an EMBL/GenBank/DDBJ whole genome shotgun (WGS) entry which is preliminary data.</text>
</comment>
<dbReference type="AlphaFoldDB" id="A0A1A5JMY1"/>
<evidence type="ECO:0000313" key="4">
    <source>
        <dbReference type="Proteomes" id="UP000093748"/>
    </source>
</evidence>
<evidence type="ECO:0000256" key="2">
    <source>
        <dbReference type="SAM" id="Phobius"/>
    </source>
</evidence>
<proteinExistence type="predicted"/>
<organism evidence="3 4">
    <name type="scientific">Rhizobium loti</name>
    <name type="common">Mesorhizobium loti</name>
    <dbReference type="NCBI Taxonomy" id="381"/>
    <lineage>
        <taxon>Bacteria</taxon>
        <taxon>Pseudomonadati</taxon>
        <taxon>Pseudomonadota</taxon>
        <taxon>Alphaproteobacteria</taxon>
        <taxon>Hyphomicrobiales</taxon>
        <taxon>Phyllobacteriaceae</taxon>
        <taxon>Mesorhizobium</taxon>
    </lineage>
</organism>
<gene>
    <name evidence="3" type="ORF">BAE39_23175</name>
</gene>
<dbReference type="RefSeq" id="WP_032931081.1">
    <property type="nucleotide sequence ID" value="NZ_LZTH01000003.1"/>
</dbReference>
<evidence type="ECO:0000313" key="3">
    <source>
        <dbReference type="EMBL" id="OBP70501.1"/>
    </source>
</evidence>
<keyword evidence="2" id="KW-1133">Transmembrane helix</keyword>
<dbReference type="Proteomes" id="UP000093748">
    <property type="component" value="Unassembled WGS sequence"/>
</dbReference>
<protein>
    <submittedName>
        <fullName evidence="3">Uncharacterized protein</fullName>
    </submittedName>
</protein>
<dbReference type="EMBL" id="LZTJ01000033">
    <property type="protein sequence ID" value="OBP70501.1"/>
    <property type="molecule type" value="Genomic_DNA"/>
</dbReference>
<reference evidence="4" key="1">
    <citation type="submission" date="2016-06" db="EMBL/GenBank/DDBJ databases">
        <title>NZP2037 Pacbio-Illumina hybrid assembly.</title>
        <authorList>
            <person name="Ramsay J.P."/>
        </authorList>
    </citation>
    <scope>NUCLEOTIDE SEQUENCE [LARGE SCALE GENOMIC DNA]</scope>
    <source>
        <strain evidence="4">R7ANS::ICEMlSym2042</strain>
    </source>
</reference>
<feature type="region of interest" description="Disordered" evidence="1">
    <location>
        <begin position="465"/>
        <end position="485"/>
    </location>
</feature>
<evidence type="ECO:0000256" key="1">
    <source>
        <dbReference type="SAM" id="MobiDB-lite"/>
    </source>
</evidence>
<keyword evidence="2" id="KW-0812">Transmembrane</keyword>
<name>A0A1A5JMY1_RHILI</name>
<sequence length="485" mass="50596">MRNGVKAGILFGLVTVGIVGIAAVYFLMPPKPVVVADRLCDYVRDQQLNCVTTLAADTFVHPGSIISYQPSQTPASDHLPLPVSDITGTSCHVPGTQGLADAAKAPSPVSIPQLSYEVNGALKIGADVELPQLYGTTIKAGPEWSDVQKVDFAVDEAWITQIDENLAISAVQSCSIRKQCVDRIKSQQYRVVATALVAKGLNYKFYDNSGAVISLSGAAKANMFSASLGGSSDVLATTDATIKATDPRVVGVRLLPVDVFTNQPVCESNVIFKADGNASVSIGGGGGKGQIGPAQTQRKPINETAQMAATGTESSECDEGFERKISGAQATASVASTADGKLRLTYDIAAHGGHYVTVAGCVLGQVVGKTGHDNSASASADLIGTISIIIRSENSPVLRVAWQNMPKTGGEIRVLDWNNEPLRDVKSEQIVGPISAAGDGGQDLQSRGPGLYHVETRIQLSASVGGNVDENQHQSAEVTADVVAD</sequence>
<dbReference type="GeneID" id="66682954"/>
<feature type="transmembrane region" description="Helical" evidence="2">
    <location>
        <begin position="7"/>
        <end position="28"/>
    </location>
</feature>